<evidence type="ECO:0000313" key="3">
    <source>
        <dbReference type="Proteomes" id="UP000199628"/>
    </source>
</evidence>
<evidence type="ECO:0000313" key="2">
    <source>
        <dbReference type="EMBL" id="SDE63206.1"/>
    </source>
</evidence>
<organism evidence="2 3">
    <name type="scientific">Ruegeria marina</name>
    <dbReference type="NCBI Taxonomy" id="639004"/>
    <lineage>
        <taxon>Bacteria</taxon>
        <taxon>Pseudomonadati</taxon>
        <taxon>Pseudomonadota</taxon>
        <taxon>Alphaproteobacteria</taxon>
        <taxon>Rhodobacterales</taxon>
        <taxon>Roseobacteraceae</taxon>
        <taxon>Ruegeria</taxon>
    </lineage>
</organism>
<dbReference type="GO" id="GO:0003677">
    <property type="term" value="F:DNA binding"/>
    <property type="evidence" value="ECO:0007669"/>
    <property type="project" value="InterPro"/>
</dbReference>
<dbReference type="EMBL" id="FMZV01000025">
    <property type="protein sequence ID" value="SDE63206.1"/>
    <property type="molecule type" value="Genomic_DNA"/>
</dbReference>
<keyword evidence="3" id="KW-1185">Reference proteome</keyword>
<dbReference type="Proteomes" id="UP000199628">
    <property type="component" value="Unassembled WGS sequence"/>
</dbReference>
<proteinExistence type="predicted"/>
<dbReference type="SUPFAM" id="SSF46955">
    <property type="entry name" value="Putative DNA-binding domain"/>
    <property type="match status" value="1"/>
</dbReference>
<dbReference type="InterPro" id="IPR041657">
    <property type="entry name" value="HTH_17"/>
</dbReference>
<dbReference type="STRING" id="639004.SAMN04488239_12551"/>
<feature type="domain" description="Helix-turn-helix" evidence="1">
    <location>
        <begin position="12"/>
        <end position="62"/>
    </location>
</feature>
<sequence>MMRPKKHAFEPLLTIEDVAAVLQCSLKTVQRRIDAGDLPVIRDGRMVRVHPADLDRYIKQRRGV</sequence>
<dbReference type="InterPro" id="IPR009061">
    <property type="entry name" value="DNA-bd_dom_put_sf"/>
</dbReference>
<dbReference type="InterPro" id="IPR010093">
    <property type="entry name" value="SinI_DNA-bd"/>
</dbReference>
<accession>A0A1G7EIG4</accession>
<dbReference type="AlphaFoldDB" id="A0A1G7EIG4"/>
<protein>
    <submittedName>
        <fullName evidence="2">DNA binding domain-containing protein, excisionase family</fullName>
    </submittedName>
</protein>
<gene>
    <name evidence="2" type="ORF">SAMN04488239_12551</name>
</gene>
<dbReference type="OrthoDB" id="5459819at2"/>
<name>A0A1G7EIG4_9RHOB</name>
<evidence type="ECO:0000259" key="1">
    <source>
        <dbReference type="Pfam" id="PF12728"/>
    </source>
</evidence>
<reference evidence="3" key="1">
    <citation type="submission" date="2016-10" db="EMBL/GenBank/DDBJ databases">
        <authorList>
            <person name="Varghese N."/>
            <person name="Submissions S."/>
        </authorList>
    </citation>
    <scope>NUCLEOTIDE SEQUENCE [LARGE SCALE GENOMIC DNA]</scope>
    <source>
        <strain evidence="3">CGMCC 1.9108</strain>
    </source>
</reference>
<dbReference type="Pfam" id="PF12728">
    <property type="entry name" value="HTH_17"/>
    <property type="match status" value="1"/>
</dbReference>
<dbReference type="NCBIfam" id="TIGR01764">
    <property type="entry name" value="excise"/>
    <property type="match status" value="1"/>
</dbReference>